<dbReference type="InterPro" id="IPR041602">
    <property type="entry name" value="Quercetinase_C"/>
</dbReference>
<proteinExistence type="inferred from homology"/>
<dbReference type="SUPFAM" id="SSF51182">
    <property type="entry name" value="RmlC-like cupins"/>
    <property type="match status" value="1"/>
</dbReference>
<gene>
    <name evidence="3" type="ORF">A0U93_09415</name>
</gene>
<dbReference type="OrthoDB" id="9780903at2"/>
<dbReference type="AlphaFoldDB" id="A0A1U9KQW8"/>
<dbReference type="RefSeq" id="WP_077807139.1">
    <property type="nucleotide sequence ID" value="NZ_BJXS01000003.1"/>
</dbReference>
<evidence type="ECO:0000313" key="4">
    <source>
        <dbReference type="Proteomes" id="UP000188604"/>
    </source>
</evidence>
<dbReference type="STRING" id="320497.A0U93_09415"/>
<evidence type="ECO:0000313" key="3">
    <source>
        <dbReference type="EMBL" id="AQS88122.1"/>
    </source>
</evidence>
<dbReference type="Pfam" id="PF02678">
    <property type="entry name" value="Pirin"/>
    <property type="match status" value="1"/>
</dbReference>
<dbReference type="InterPro" id="IPR012093">
    <property type="entry name" value="Pirin"/>
</dbReference>
<comment type="similarity">
    <text evidence="1 2">Belongs to the pirin family.</text>
</comment>
<reference evidence="3 4" key="1">
    <citation type="submission" date="2016-03" db="EMBL/GenBank/DDBJ databases">
        <title>Acetic acid bacteria sequencing.</title>
        <authorList>
            <person name="Brandt J."/>
            <person name="Jakob F."/>
            <person name="Vogel R.F."/>
        </authorList>
    </citation>
    <scope>NUCLEOTIDE SEQUENCE [LARGE SCALE GENOMIC DNA]</scope>
    <source>
        <strain evidence="3 4">NBRC 101099</strain>
    </source>
</reference>
<dbReference type="Pfam" id="PF17954">
    <property type="entry name" value="Pirin_C_2"/>
    <property type="match status" value="1"/>
</dbReference>
<dbReference type="Gene3D" id="2.60.120.10">
    <property type="entry name" value="Jelly Rolls"/>
    <property type="match status" value="2"/>
</dbReference>
<dbReference type="InterPro" id="IPR011051">
    <property type="entry name" value="RmlC_Cupin_sf"/>
</dbReference>
<dbReference type="KEGG" id="nch:A0U93_09415"/>
<keyword evidence="4" id="KW-1185">Reference proteome</keyword>
<sequence>MIELRRISAPFEQDGACLQCHFTFAGQGDPRHVHWGHLRALNEGQIDPGGAYRLGPHQDVDILTLVLDGTMRASVAERPDVILKTGDFHLARTGVGVASLRWAGRARFVQLWLLSEEEGGRPESVFHHCQRHHESGRLVILASGFTEDAPEDKDEGIEDEPLPLACNARIMQAWLAAGQSTAYETAPDRLLYVAILSGALQINDVLVKQGVAIQGGLGIKILARDDANFLLVDTSPR</sequence>
<accession>A0A1U9KQW8</accession>
<organism evidence="3 4">
    <name type="scientific">Neoasaia chiangmaiensis</name>
    <dbReference type="NCBI Taxonomy" id="320497"/>
    <lineage>
        <taxon>Bacteria</taxon>
        <taxon>Pseudomonadati</taxon>
        <taxon>Pseudomonadota</taxon>
        <taxon>Alphaproteobacteria</taxon>
        <taxon>Acetobacterales</taxon>
        <taxon>Acetobacteraceae</taxon>
        <taxon>Neoasaia</taxon>
    </lineage>
</organism>
<dbReference type="InterPro" id="IPR003829">
    <property type="entry name" value="Pirin_N_dom"/>
</dbReference>
<dbReference type="EMBL" id="CP014691">
    <property type="protein sequence ID" value="AQS88122.1"/>
    <property type="molecule type" value="Genomic_DNA"/>
</dbReference>
<dbReference type="PANTHER" id="PTHR43212:SF3">
    <property type="entry name" value="QUERCETIN 2,3-DIOXYGENASE"/>
    <property type="match status" value="1"/>
</dbReference>
<dbReference type="PANTHER" id="PTHR43212">
    <property type="entry name" value="QUERCETIN 2,3-DIOXYGENASE"/>
    <property type="match status" value="1"/>
</dbReference>
<dbReference type="InterPro" id="IPR014710">
    <property type="entry name" value="RmlC-like_jellyroll"/>
</dbReference>
<name>A0A1U9KQW8_9PROT</name>
<evidence type="ECO:0000256" key="2">
    <source>
        <dbReference type="RuleBase" id="RU003457"/>
    </source>
</evidence>
<dbReference type="Proteomes" id="UP000188604">
    <property type="component" value="Chromosome"/>
</dbReference>
<protein>
    <submittedName>
        <fullName evidence="3">Uncharacterized protein</fullName>
    </submittedName>
</protein>
<evidence type="ECO:0000256" key="1">
    <source>
        <dbReference type="ARBA" id="ARBA00008416"/>
    </source>
</evidence>